<name>A0ABS9IHC0_9FLAO</name>
<protein>
    <submittedName>
        <fullName evidence="3">T9SS type B sorting domain-containing protein</fullName>
    </submittedName>
</protein>
<dbReference type="SUPFAM" id="SSF52058">
    <property type="entry name" value="L domain-like"/>
    <property type="match status" value="1"/>
</dbReference>
<organism evidence="3 4">
    <name type="scientific">Flaviramulus multivorans</name>
    <dbReference type="NCBI Taxonomy" id="1304750"/>
    <lineage>
        <taxon>Bacteria</taxon>
        <taxon>Pseudomonadati</taxon>
        <taxon>Bacteroidota</taxon>
        <taxon>Flavobacteriia</taxon>
        <taxon>Flavobacteriales</taxon>
        <taxon>Flavobacteriaceae</taxon>
        <taxon>Flaviramulus</taxon>
    </lineage>
</organism>
<evidence type="ECO:0000256" key="1">
    <source>
        <dbReference type="ARBA" id="ARBA00022614"/>
    </source>
</evidence>
<reference evidence="3 4" key="1">
    <citation type="submission" date="2022-01" db="EMBL/GenBank/DDBJ databases">
        <title>Draft genome sequence of Sabulilitoribacter multivorans KCTC 32326.</title>
        <authorList>
            <person name="Oh J.-S."/>
        </authorList>
    </citation>
    <scope>NUCLEOTIDE SEQUENCE [LARGE SCALE GENOMIC DNA]</scope>
    <source>
        <strain evidence="3 4">M-M16</strain>
    </source>
</reference>
<keyword evidence="2" id="KW-0677">Repeat</keyword>
<keyword evidence="1" id="KW-0433">Leucine-rich repeat</keyword>
<gene>
    <name evidence="3" type="ORF">L3X39_02820</name>
</gene>
<dbReference type="InterPro" id="IPR026341">
    <property type="entry name" value="T9SS_type_B"/>
</dbReference>
<accession>A0ABS9IHC0</accession>
<sequence length="511" mass="56613">MVNKVYIGFVITFCLISFKGISQTFVPDDNFEQALIDLGYDSGPLDDFVPTANISSVTTLSITDKSILDLTGIEDFTALSILDCSGNQLSSINVSQNTNLTELYCFGNQLTNLNVTSLSALKILWCYQNRLTNLNVSQNTELISLLCGINQIQNLDVSNNTKLVVLSFQRNEISDIDVTNLTNLMRLQGGNNLLKTLDVSKNTKLSTLTIQNNEISAIDISNLTELDRLQCGRNLLTALDISKNLKLTYVSCEINQIIELDPSKNLNLITLICYFNLISELDVTKNTALVVLDCSNNLLCSLNIKNGNNKFTVVDFRLNYFLSCVVVDSPSDIPINWEPEDYQGYVSSVDECPDATLVDALSDVVANNSFTLPILTNGSYFTASGGNGTMLNSGDTITSSQTIYIYNESSCGINESSFNVLILNGEDYYVPKYFTPNNDGSHDFWQVVDSNNTINNITIYDQYGKLLKFLLPNSIGWDGTYNGAHLQSNDYWYVLVLNTGESVTGHFTLKR</sequence>
<evidence type="ECO:0000313" key="4">
    <source>
        <dbReference type="Proteomes" id="UP001200022"/>
    </source>
</evidence>
<dbReference type="PANTHER" id="PTHR47566:SF1">
    <property type="entry name" value="PROTEIN NUD1"/>
    <property type="match status" value="1"/>
</dbReference>
<dbReference type="RefSeq" id="WP_237230145.1">
    <property type="nucleotide sequence ID" value="NZ_JAKKDV010000001.1"/>
</dbReference>
<dbReference type="EMBL" id="JAKKDV010000001">
    <property type="protein sequence ID" value="MCF7559555.1"/>
    <property type="molecule type" value="Genomic_DNA"/>
</dbReference>
<dbReference type="NCBIfam" id="TIGR04131">
    <property type="entry name" value="Bac_Flav_CTERM"/>
    <property type="match status" value="1"/>
</dbReference>
<comment type="caution">
    <text evidence="3">The sequence shown here is derived from an EMBL/GenBank/DDBJ whole genome shotgun (WGS) entry which is preliminary data.</text>
</comment>
<dbReference type="Pfam" id="PF13585">
    <property type="entry name" value="CHU_C"/>
    <property type="match status" value="1"/>
</dbReference>
<dbReference type="InterPro" id="IPR052574">
    <property type="entry name" value="CDIRP"/>
</dbReference>
<evidence type="ECO:0000313" key="3">
    <source>
        <dbReference type="EMBL" id="MCF7559555.1"/>
    </source>
</evidence>
<proteinExistence type="predicted"/>
<dbReference type="Gene3D" id="3.80.10.10">
    <property type="entry name" value="Ribonuclease Inhibitor"/>
    <property type="match status" value="2"/>
</dbReference>
<evidence type="ECO:0000256" key="2">
    <source>
        <dbReference type="ARBA" id="ARBA00022737"/>
    </source>
</evidence>
<keyword evidence="4" id="KW-1185">Reference proteome</keyword>
<dbReference type="PANTHER" id="PTHR47566">
    <property type="match status" value="1"/>
</dbReference>
<dbReference type="InterPro" id="IPR032675">
    <property type="entry name" value="LRR_dom_sf"/>
</dbReference>
<dbReference type="Proteomes" id="UP001200022">
    <property type="component" value="Unassembled WGS sequence"/>
</dbReference>